<sequence length="250" mass="24419">MSASRMHASLRRFGGRAAIIVATTVGFVGASLALSPAALAAGGQIGTVTVTAPGAAHQGDTITVSIPVDGSTDLYAYDLELRYDPALLDLDEASAAFPTGGHSSVAGGAGTVHLTDTRLGTSPGLSGAQNLVSVSFTVLGGGATSVKLASATFVDSMGGSTSLPRPAVSDIALTASPVVEPSPSSAAPTGSVGSASPAPSVSAAAVETDSDPLAVTGSSFVAPLIAGAIAVALLALGTVLIIRRRREALR</sequence>
<feature type="region of interest" description="Disordered" evidence="1">
    <location>
        <begin position="179"/>
        <end position="199"/>
    </location>
</feature>
<evidence type="ECO:0000313" key="5">
    <source>
        <dbReference type="Proteomes" id="UP001142291"/>
    </source>
</evidence>
<dbReference type="GO" id="GO:0030246">
    <property type="term" value="F:carbohydrate binding"/>
    <property type="evidence" value="ECO:0007669"/>
    <property type="project" value="InterPro"/>
</dbReference>
<evidence type="ECO:0000256" key="1">
    <source>
        <dbReference type="SAM" id="MobiDB-lite"/>
    </source>
</evidence>
<name>A0A9W6HJZ9_9MICO</name>
<dbReference type="InterPro" id="IPR008965">
    <property type="entry name" value="CBM2/CBM3_carb-bd_dom_sf"/>
</dbReference>
<dbReference type="GO" id="GO:0000272">
    <property type="term" value="P:polysaccharide catabolic process"/>
    <property type="evidence" value="ECO:0007669"/>
    <property type="project" value="InterPro"/>
</dbReference>
<evidence type="ECO:0000256" key="2">
    <source>
        <dbReference type="SAM" id="Phobius"/>
    </source>
</evidence>
<evidence type="ECO:0000259" key="3">
    <source>
        <dbReference type="Pfam" id="PF00963"/>
    </source>
</evidence>
<dbReference type="EMBL" id="BSER01000001">
    <property type="protein sequence ID" value="GLJ94166.1"/>
    <property type="molecule type" value="Genomic_DNA"/>
</dbReference>
<dbReference type="InterPro" id="IPR002102">
    <property type="entry name" value="Cohesin_dom"/>
</dbReference>
<keyword evidence="2" id="KW-0472">Membrane</keyword>
<keyword evidence="2" id="KW-0812">Transmembrane</keyword>
<proteinExistence type="predicted"/>
<dbReference type="CDD" id="cd08547">
    <property type="entry name" value="Type_II_cohesin"/>
    <property type="match status" value="1"/>
</dbReference>
<dbReference type="Proteomes" id="UP001142291">
    <property type="component" value="Unassembled WGS sequence"/>
</dbReference>
<keyword evidence="2" id="KW-1133">Transmembrane helix</keyword>
<accession>A0A9W6HJZ9</accession>
<keyword evidence="5" id="KW-1185">Reference proteome</keyword>
<reference evidence="4" key="2">
    <citation type="submission" date="2023-01" db="EMBL/GenBank/DDBJ databases">
        <authorList>
            <person name="Sun Q."/>
            <person name="Evtushenko L."/>
        </authorList>
    </citation>
    <scope>NUCLEOTIDE SEQUENCE</scope>
    <source>
        <strain evidence="4">VKM Ac-1940</strain>
    </source>
</reference>
<protein>
    <recommendedName>
        <fullName evidence="3">Cohesin domain-containing protein</fullName>
    </recommendedName>
</protein>
<dbReference type="Pfam" id="PF00963">
    <property type="entry name" value="Cohesin"/>
    <property type="match status" value="1"/>
</dbReference>
<gene>
    <name evidence="4" type="ORF">GCM10017591_02270</name>
</gene>
<dbReference type="AlphaFoldDB" id="A0A9W6HJZ9"/>
<feature type="domain" description="Cohesin" evidence="3">
    <location>
        <begin position="47"/>
        <end position="163"/>
    </location>
</feature>
<comment type="caution">
    <text evidence="4">The sequence shown here is derived from an EMBL/GenBank/DDBJ whole genome shotgun (WGS) entry which is preliminary data.</text>
</comment>
<dbReference type="SUPFAM" id="SSF49384">
    <property type="entry name" value="Carbohydrate-binding domain"/>
    <property type="match status" value="1"/>
</dbReference>
<feature type="transmembrane region" description="Helical" evidence="2">
    <location>
        <begin position="220"/>
        <end position="242"/>
    </location>
</feature>
<reference evidence="4" key="1">
    <citation type="journal article" date="2014" name="Int. J. Syst. Evol. Microbiol.">
        <title>Complete genome sequence of Corynebacterium casei LMG S-19264T (=DSM 44701T), isolated from a smear-ripened cheese.</title>
        <authorList>
            <consortium name="US DOE Joint Genome Institute (JGI-PGF)"/>
            <person name="Walter F."/>
            <person name="Albersmeier A."/>
            <person name="Kalinowski J."/>
            <person name="Ruckert C."/>
        </authorList>
    </citation>
    <scope>NUCLEOTIDE SEQUENCE</scope>
    <source>
        <strain evidence="4">VKM Ac-1940</strain>
    </source>
</reference>
<evidence type="ECO:0000313" key="4">
    <source>
        <dbReference type="EMBL" id="GLJ94166.1"/>
    </source>
</evidence>
<dbReference type="RefSeq" id="WP_204962669.1">
    <property type="nucleotide sequence ID" value="NZ_BAAAUR010000002.1"/>
</dbReference>
<dbReference type="Gene3D" id="2.60.40.680">
    <property type="match status" value="1"/>
</dbReference>
<organism evidence="4 5">
    <name type="scientific">Microbacterium dextranolyticum</name>
    <dbReference type="NCBI Taxonomy" id="36806"/>
    <lineage>
        <taxon>Bacteria</taxon>
        <taxon>Bacillati</taxon>
        <taxon>Actinomycetota</taxon>
        <taxon>Actinomycetes</taxon>
        <taxon>Micrococcales</taxon>
        <taxon>Microbacteriaceae</taxon>
        <taxon>Microbacterium</taxon>
    </lineage>
</organism>
<dbReference type="NCBIfam" id="TIGR01167">
    <property type="entry name" value="LPXTG_anchor"/>
    <property type="match status" value="1"/>
</dbReference>